<evidence type="ECO:0000313" key="3">
    <source>
        <dbReference type="Proteomes" id="UP000630142"/>
    </source>
</evidence>
<evidence type="ECO:0000259" key="1">
    <source>
        <dbReference type="PROSITE" id="PS50404"/>
    </source>
</evidence>
<keyword evidence="3" id="KW-1185">Reference proteome</keyword>
<dbReference type="InterPro" id="IPR004045">
    <property type="entry name" value="Glutathione_S-Trfase_N"/>
</dbReference>
<organism evidence="2 3">
    <name type="scientific">Tianweitania populi</name>
    <dbReference type="NCBI Taxonomy" id="1607949"/>
    <lineage>
        <taxon>Bacteria</taxon>
        <taxon>Pseudomonadati</taxon>
        <taxon>Pseudomonadota</taxon>
        <taxon>Alphaproteobacteria</taxon>
        <taxon>Hyphomicrobiales</taxon>
        <taxon>Phyllobacteriaceae</taxon>
        <taxon>Tianweitania</taxon>
    </lineage>
</organism>
<gene>
    <name evidence="2" type="ORF">GCM10016234_05180</name>
</gene>
<dbReference type="PANTHER" id="PTHR42673">
    <property type="entry name" value="MALEYLACETOACETATE ISOMERASE"/>
    <property type="match status" value="1"/>
</dbReference>
<dbReference type="CDD" id="cd03038">
    <property type="entry name" value="GST_N_etherase_LigE"/>
    <property type="match status" value="1"/>
</dbReference>
<dbReference type="EMBL" id="BMZQ01000001">
    <property type="protein sequence ID" value="GHD07099.1"/>
    <property type="molecule type" value="Genomic_DNA"/>
</dbReference>
<dbReference type="InterPro" id="IPR054416">
    <property type="entry name" value="GST_UstS-like_C"/>
</dbReference>
<dbReference type="PROSITE" id="PS50404">
    <property type="entry name" value="GST_NTER"/>
    <property type="match status" value="1"/>
</dbReference>
<dbReference type="Gene3D" id="3.40.30.10">
    <property type="entry name" value="Glutaredoxin"/>
    <property type="match status" value="1"/>
</dbReference>
<name>A0A8J3GJ12_9HYPH</name>
<reference evidence="2" key="2">
    <citation type="submission" date="2020-09" db="EMBL/GenBank/DDBJ databases">
        <authorList>
            <person name="Sun Q."/>
            <person name="Kim S."/>
        </authorList>
    </citation>
    <scope>NUCLEOTIDE SEQUENCE</scope>
    <source>
        <strain evidence="2">KCTC 42249</strain>
    </source>
</reference>
<dbReference type="GO" id="GO:0016034">
    <property type="term" value="F:maleylacetoacetate isomerase activity"/>
    <property type="evidence" value="ECO:0007669"/>
    <property type="project" value="TreeGrafter"/>
</dbReference>
<evidence type="ECO:0000313" key="2">
    <source>
        <dbReference type="EMBL" id="GHD07099.1"/>
    </source>
</evidence>
<dbReference type="RefSeq" id="WP_189501456.1">
    <property type="nucleotide sequence ID" value="NZ_BMZQ01000001.1"/>
</dbReference>
<dbReference type="Proteomes" id="UP000630142">
    <property type="component" value="Unassembled WGS sequence"/>
</dbReference>
<proteinExistence type="predicted"/>
<dbReference type="CDD" id="cd03202">
    <property type="entry name" value="GST_C_etherase_LigE"/>
    <property type="match status" value="1"/>
</dbReference>
<dbReference type="InterPro" id="IPR036249">
    <property type="entry name" value="Thioredoxin-like_sf"/>
</dbReference>
<dbReference type="Pfam" id="PF22041">
    <property type="entry name" value="GST_C_7"/>
    <property type="match status" value="1"/>
</dbReference>
<protein>
    <submittedName>
        <fullName evidence="2">Glutathione S-transferase</fullName>
    </submittedName>
</protein>
<dbReference type="Gene3D" id="1.20.1050.10">
    <property type="match status" value="1"/>
</dbReference>
<dbReference type="GO" id="GO:0006749">
    <property type="term" value="P:glutathione metabolic process"/>
    <property type="evidence" value="ECO:0007669"/>
    <property type="project" value="TreeGrafter"/>
</dbReference>
<accession>A0A8J3GJ12</accession>
<feature type="domain" description="GST N-terminal" evidence="1">
    <location>
        <begin position="8"/>
        <end position="84"/>
    </location>
</feature>
<dbReference type="GO" id="GO:0006559">
    <property type="term" value="P:L-phenylalanine catabolic process"/>
    <property type="evidence" value="ECO:0007669"/>
    <property type="project" value="TreeGrafter"/>
</dbReference>
<dbReference type="AlphaFoldDB" id="A0A8J3GJ12"/>
<dbReference type="SUPFAM" id="SSF47616">
    <property type="entry name" value="GST C-terminal domain-like"/>
    <property type="match status" value="1"/>
</dbReference>
<dbReference type="InterPro" id="IPR036282">
    <property type="entry name" value="Glutathione-S-Trfase_C_sf"/>
</dbReference>
<dbReference type="PANTHER" id="PTHR42673:SF4">
    <property type="entry name" value="MALEYLACETOACETATE ISOMERASE"/>
    <property type="match status" value="1"/>
</dbReference>
<sequence length="230" mass="25658">MSIKLYDLVGKDHSRPFSPHCWKVKMALAHKGLSFETIPTPFTAIPAVEEGASKIIPVIRDGDTIVSDSFAIALYLEHTYPHRPTLFGGEGGEAMARFIERWSFLTVHPFIATSALMDIYERLKPVDQAHFRKTREARFNKPLEEVPVGRDNRLETFRANLAPLRTMLGDQPFIGGATPLFCDYIVFGALQWARVISPYGFLAGDDPVDAWFQRCLQLHEGLGASVPAAA</sequence>
<comment type="caution">
    <text evidence="2">The sequence shown here is derived from an EMBL/GenBank/DDBJ whole genome shotgun (WGS) entry which is preliminary data.</text>
</comment>
<reference evidence="2" key="1">
    <citation type="journal article" date="2014" name="Int. J. Syst. Evol. Microbiol.">
        <title>Complete genome sequence of Corynebacterium casei LMG S-19264T (=DSM 44701T), isolated from a smear-ripened cheese.</title>
        <authorList>
            <consortium name="US DOE Joint Genome Institute (JGI-PGF)"/>
            <person name="Walter F."/>
            <person name="Albersmeier A."/>
            <person name="Kalinowski J."/>
            <person name="Ruckert C."/>
        </authorList>
    </citation>
    <scope>NUCLEOTIDE SEQUENCE</scope>
    <source>
        <strain evidence="2">KCTC 42249</strain>
    </source>
</reference>
<dbReference type="GO" id="GO:0004364">
    <property type="term" value="F:glutathione transferase activity"/>
    <property type="evidence" value="ECO:0007669"/>
    <property type="project" value="TreeGrafter"/>
</dbReference>
<dbReference type="SUPFAM" id="SSF52833">
    <property type="entry name" value="Thioredoxin-like"/>
    <property type="match status" value="1"/>
</dbReference>
<dbReference type="Pfam" id="PF13417">
    <property type="entry name" value="GST_N_3"/>
    <property type="match status" value="1"/>
</dbReference>